<evidence type="ECO:0000313" key="3">
    <source>
        <dbReference type="Proteomes" id="UP001206128"/>
    </source>
</evidence>
<dbReference type="AlphaFoldDB" id="A0AAE3GL45"/>
<evidence type="ECO:0008006" key="4">
    <source>
        <dbReference type="Google" id="ProtNLM"/>
    </source>
</evidence>
<proteinExistence type="predicted"/>
<feature type="compositionally biased region" description="Polar residues" evidence="1">
    <location>
        <begin position="336"/>
        <end position="351"/>
    </location>
</feature>
<keyword evidence="3" id="KW-1185">Reference proteome</keyword>
<name>A0AAE3GL45_9PSEU</name>
<evidence type="ECO:0000256" key="1">
    <source>
        <dbReference type="SAM" id="MobiDB-lite"/>
    </source>
</evidence>
<reference evidence="2" key="1">
    <citation type="submission" date="2022-06" db="EMBL/GenBank/DDBJ databases">
        <title>Genomic Encyclopedia of Archaeal and Bacterial Type Strains, Phase II (KMG-II): from individual species to whole genera.</title>
        <authorList>
            <person name="Goeker M."/>
        </authorList>
    </citation>
    <scope>NUCLEOTIDE SEQUENCE</scope>
    <source>
        <strain evidence="2">DSM 43935</strain>
    </source>
</reference>
<comment type="caution">
    <text evidence="2">The sequence shown here is derived from an EMBL/GenBank/DDBJ whole genome shotgun (WGS) entry which is preliminary data.</text>
</comment>
<dbReference type="Pfam" id="PF11228">
    <property type="entry name" value="DUF3027"/>
    <property type="match status" value="1"/>
</dbReference>
<organism evidence="2 3">
    <name type="scientific">Goodfellowiella coeruleoviolacea</name>
    <dbReference type="NCBI Taxonomy" id="334858"/>
    <lineage>
        <taxon>Bacteria</taxon>
        <taxon>Bacillati</taxon>
        <taxon>Actinomycetota</taxon>
        <taxon>Actinomycetes</taxon>
        <taxon>Pseudonocardiales</taxon>
        <taxon>Pseudonocardiaceae</taxon>
        <taxon>Goodfellowiella</taxon>
    </lineage>
</organism>
<feature type="region of interest" description="Disordered" evidence="1">
    <location>
        <begin position="1"/>
        <end position="36"/>
    </location>
</feature>
<dbReference type="EMBL" id="JAMTCK010000017">
    <property type="protein sequence ID" value="MCP2169284.1"/>
    <property type="molecule type" value="Genomic_DNA"/>
</dbReference>
<feature type="compositionally biased region" description="Polar residues" evidence="1">
    <location>
        <begin position="8"/>
        <end position="19"/>
    </location>
</feature>
<feature type="region of interest" description="Disordered" evidence="1">
    <location>
        <begin position="281"/>
        <end position="364"/>
    </location>
</feature>
<dbReference type="InterPro" id="IPR021391">
    <property type="entry name" value="DUF3027"/>
</dbReference>
<evidence type="ECO:0000313" key="2">
    <source>
        <dbReference type="EMBL" id="MCP2169284.1"/>
    </source>
</evidence>
<accession>A0AAE3GL45</accession>
<dbReference type="Proteomes" id="UP001206128">
    <property type="component" value="Unassembled WGS sequence"/>
</dbReference>
<sequence>MKAVGTWGTIQGVTPTPTKGNGRFDQAQPSDDVGRLDQRPDPVLAAAVDLARQAAQEEAGEELVGAHAGVQAEGPDAATHLFHANYPGYRGWHWAVTVATAGPGTPVTVSEVVMLPGPDALIAPEWVPWHERVRAGDLGVGDLLPARPEDPRLVPSYLAADDPEVEEANRELGLGRVHVLSRQGRLTAAERWRDSEFGPNSEMARSAPAHCGTCGFYIPLGGSLRAAFGVCGNELTPADGHVVHVEYGCGAHSEVEVESGPSVPVADLVYDDAILDVEPNEERPEASADQPVARSTEPTPADQRTADENGTDQDSTGPVGTDQDADTEAGNDHVVNGQSVNAQGVNGQSANGQGGDEQNPAWQR</sequence>
<gene>
    <name evidence="2" type="ORF">LX83_006168</name>
</gene>
<protein>
    <recommendedName>
        <fullName evidence="4">DUF3027 domain-containing protein</fullName>
    </recommendedName>
</protein>